<comment type="caution">
    <text evidence="2">The sequence shown here is derived from an EMBL/GenBank/DDBJ whole genome shotgun (WGS) entry which is preliminary data.</text>
</comment>
<evidence type="ECO:0000313" key="2">
    <source>
        <dbReference type="EMBL" id="KAI3436852.1"/>
    </source>
</evidence>
<dbReference type="EMBL" id="SIDB01000002">
    <property type="protein sequence ID" value="KAI3436852.1"/>
    <property type="molecule type" value="Genomic_DNA"/>
</dbReference>
<sequence length="437" mass="46444">MHHSLAATCTLGVATLRRRSVGDLVTSWTSRPRPTNSYRASQPTGTAPAARCRPAYGVAGSGALDSSDSTTARAMDLSPLDRSMVRLYMAGCFHDWDQLPELAREFYVRGASIEQMRGCVRHMVVFAGYGPCLAATLALHKAKLLPEDTPAKVAGPPGDAFELVYGGVTDRVRANMHAADPALGEWIRLHLYGDLYSSPGLDMRQKQLLTCAFLAEANMPDQLFGHALAGLRFGNSYAALEQVARLACDMGPRPAAGRAAVFSTALKTLDMAHAKYLKDAVGQPPACPEVSIDAAHPQSVCIPPLPPLVNTSPHAAEEEQRQQQQRQQRQQRQQQQVSTAGFAASQARDASVSTTTGEQGAGLKAAGGGKTAGGWGTSNVGRPSNLAVDEIAARMEQQRARSGLFFNWDASAAQEEGGEVATVDMGTDGQATQEAVS</sequence>
<evidence type="ECO:0000313" key="3">
    <source>
        <dbReference type="Proteomes" id="UP001055712"/>
    </source>
</evidence>
<feature type="region of interest" description="Disordered" evidence="1">
    <location>
        <begin position="25"/>
        <end position="49"/>
    </location>
</feature>
<feature type="compositionally biased region" description="Gly residues" evidence="1">
    <location>
        <begin position="365"/>
        <end position="376"/>
    </location>
</feature>
<accession>A0A9D4TYD4</accession>
<feature type="region of interest" description="Disordered" evidence="1">
    <location>
        <begin position="415"/>
        <end position="437"/>
    </location>
</feature>
<protein>
    <recommendedName>
        <fullName evidence="4">Carboxymuconolactone decarboxylase-like domain-containing protein</fullName>
    </recommendedName>
</protein>
<feature type="region of interest" description="Disordered" evidence="1">
    <location>
        <begin position="303"/>
        <end position="383"/>
    </location>
</feature>
<reference evidence="2" key="2">
    <citation type="submission" date="2020-11" db="EMBL/GenBank/DDBJ databases">
        <authorList>
            <person name="Cecchin M."/>
            <person name="Marcolungo L."/>
            <person name="Rossato M."/>
            <person name="Girolomoni L."/>
            <person name="Cosentino E."/>
            <person name="Cuine S."/>
            <person name="Li-Beisson Y."/>
            <person name="Delledonne M."/>
            <person name="Ballottari M."/>
        </authorList>
    </citation>
    <scope>NUCLEOTIDE SEQUENCE</scope>
    <source>
        <strain evidence="2">211/11P</strain>
        <tissue evidence="2">Whole cell</tissue>
    </source>
</reference>
<dbReference type="InterPro" id="IPR052512">
    <property type="entry name" value="4CMD/NDH-1_regulator"/>
</dbReference>
<feature type="compositionally biased region" description="Polar residues" evidence="1">
    <location>
        <begin position="26"/>
        <end position="45"/>
    </location>
</feature>
<dbReference type="SUPFAM" id="SSF69118">
    <property type="entry name" value="AhpD-like"/>
    <property type="match status" value="1"/>
</dbReference>
<feature type="compositionally biased region" description="Low complexity" evidence="1">
    <location>
        <begin position="322"/>
        <end position="336"/>
    </location>
</feature>
<dbReference type="PANTHER" id="PTHR33570:SF2">
    <property type="entry name" value="CARBOXYMUCONOLACTONE DECARBOXYLASE-LIKE DOMAIN-CONTAINING PROTEIN"/>
    <property type="match status" value="1"/>
</dbReference>
<dbReference type="Proteomes" id="UP001055712">
    <property type="component" value="Unassembled WGS sequence"/>
</dbReference>
<proteinExistence type="predicted"/>
<organism evidence="2 3">
    <name type="scientific">Chlorella vulgaris</name>
    <name type="common">Green alga</name>
    <dbReference type="NCBI Taxonomy" id="3077"/>
    <lineage>
        <taxon>Eukaryota</taxon>
        <taxon>Viridiplantae</taxon>
        <taxon>Chlorophyta</taxon>
        <taxon>core chlorophytes</taxon>
        <taxon>Trebouxiophyceae</taxon>
        <taxon>Chlorellales</taxon>
        <taxon>Chlorellaceae</taxon>
        <taxon>Chlorella clade</taxon>
        <taxon>Chlorella</taxon>
    </lineage>
</organism>
<evidence type="ECO:0000256" key="1">
    <source>
        <dbReference type="SAM" id="MobiDB-lite"/>
    </source>
</evidence>
<dbReference type="PANTHER" id="PTHR33570">
    <property type="entry name" value="4-CARBOXYMUCONOLACTONE DECARBOXYLASE FAMILY PROTEIN"/>
    <property type="match status" value="1"/>
</dbReference>
<dbReference type="OrthoDB" id="104509at2759"/>
<name>A0A9D4TYD4_CHLVU</name>
<dbReference type="AlphaFoldDB" id="A0A9D4TYD4"/>
<dbReference type="InterPro" id="IPR029032">
    <property type="entry name" value="AhpD-like"/>
</dbReference>
<evidence type="ECO:0008006" key="4">
    <source>
        <dbReference type="Google" id="ProtNLM"/>
    </source>
</evidence>
<gene>
    <name evidence="2" type="ORF">D9Q98_006262</name>
</gene>
<reference evidence="2" key="1">
    <citation type="journal article" date="2019" name="Plant J.">
        <title>Chlorella vulgaris genome assembly and annotation reveals the molecular basis for metabolic acclimation to high light conditions.</title>
        <authorList>
            <person name="Cecchin M."/>
            <person name="Marcolungo L."/>
            <person name="Rossato M."/>
            <person name="Girolomoni L."/>
            <person name="Cosentino E."/>
            <person name="Cuine S."/>
            <person name="Li-Beisson Y."/>
            <person name="Delledonne M."/>
            <person name="Ballottari M."/>
        </authorList>
    </citation>
    <scope>NUCLEOTIDE SEQUENCE</scope>
    <source>
        <strain evidence="2">211/11P</strain>
    </source>
</reference>
<keyword evidence="3" id="KW-1185">Reference proteome</keyword>
<dbReference type="Gene3D" id="1.20.1290.10">
    <property type="entry name" value="AhpD-like"/>
    <property type="match status" value="1"/>
</dbReference>